<evidence type="ECO:0000256" key="5">
    <source>
        <dbReference type="ARBA" id="ARBA00022692"/>
    </source>
</evidence>
<dbReference type="InterPro" id="IPR029044">
    <property type="entry name" value="Nucleotide-diphossugar_trans"/>
</dbReference>
<gene>
    <name evidence="12" type="ORF">THRCLA_06518</name>
</gene>
<proteinExistence type="inferred from homology"/>
<name>A0A1V9ZN81_9STRA</name>
<evidence type="ECO:0000313" key="12">
    <source>
        <dbReference type="EMBL" id="OQR99444.1"/>
    </source>
</evidence>
<keyword evidence="7 11" id="KW-1133">Transmembrane helix</keyword>
<dbReference type="InterPro" id="IPR022751">
    <property type="entry name" value="Alpha_mannosyltransferase"/>
</dbReference>
<keyword evidence="8" id="KW-0333">Golgi apparatus</keyword>
<evidence type="ECO:0000313" key="13">
    <source>
        <dbReference type="Proteomes" id="UP000243217"/>
    </source>
</evidence>
<evidence type="ECO:0000256" key="7">
    <source>
        <dbReference type="ARBA" id="ARBA00022989"/>
    </source>
</evidence>
<feature type="transmembrane region" description="Helical" evidence="11">
    <location>
        <begin position="12"/>
        <end position="30"/>
    </location>
</feature>
<dbReference type="Gene3D" id="3.90.550.10">
    <property type="entry name" value="Spore Coat Polysaccharide Biosynthesis Protein SpsA, Chain A"/>
    <property type="match status" value="1"/>
</dbReference>
<dbReference type="OrthoDB" id="430354at2759"/>
<keyword evidence="9 11" id="KW-0472">Membrane</keyword>
<dbReference type="GO" id="GO:0000026">
    <property type="term" value="F:alpha-1,2-mannosyltransferase activity"/>
    <property type="evidence" value="ECO:0007669"/>
    <property type="project" value="TreeGrafter"/>
</dbReference>
<evidence type="ECO:0000256" key="10">
    <source>
        <dbReference type="ARBA" id="ARBA00037847"/>
    </source>
</evidence>
<dbReference type="Pfam" id="PF11051">
    <property type="entry name" value="Mannosyl_trans3"/>
    <property type="match status" value="1"/>
</dbReference>
<protein>
    <submittedName>
        <fullName evidence="12">Uncharacterized protein</fullName>
    </submittedName>
</protein>
<evidence type="ECO:0000256" key="9">
    <source>
        <dbReference type="ARBA" id="ARBA00023136"/>
    </source>
</evidence>
<sequence>MNWRRSVATKVLIIVHVWAIAMVFVFYGALSYKPSTHDDHRIQCLGWKTTGTCGKEPKQDVYDACQDNIHLPLEGYCQVRSLTTGQIHQLMRTTCTSTKNVKYSCRDAQAFMGFAPLSEQYIQKPVAPVFLLPWYQGELASSNTRGIVMVIQGKTLVSTYANVRSLRALGCTLPIELWFRKDELVLDDPILKRLLAQDPFITLREIKHPKARSFYTKPFAVYYSDFDHVLLLDTDNFAVVNPSYLFDTPEYMNMGALFWPDFWQPDNTIFNVHNESLLWELLGMPFVDMFEQESGQVLIHRSRHKKALDMLMFYAIERPKIFTDLELVWGDKDLFRLAWIKTQSTFYMIQYPPGSLGVNHHQFNRFCGLSMVQFDATGTEIFFHRNTIKFTRNATTNNQRQWIYLQKYHPNGNPRSYKPKSWNGFEQYGYSSCFGVELYTHHRLDDGTIAFSVEIMSQFRFANLESNLLKYAQAATEFK</sequence>
<comment type="caution">
    <text evidence="12">The sequence shown here is derived from an EMBL/GenBank/DDBJ whole genome shotgun (WGS) entry which is preliminary data.</text>
</comment>
<evidence type="ECO:0000256" key="11">
    <source>
        <dbReference type="SAM" id="Phobius"/>
    </source>
</evidence>
<evidence type="ECO:0000256" key="4">
    <source>
        <dbReference type="ARBA" id="ARBA00022679"/>
    </source>
</evidence>
<comment type="similarity">
    <text evidence="3">Belongs to the MNN1/MNT family.</text>
</comment>
<reference evidence="12 13" key="1">
    <citation type="journal article" date="2014" name="Genome Biol. Evol.">
        <title>The secreted proteins of Achlya hypogyna and Thraustotheca clavata identify the ancestral oomycete secretome and reveal gene acquisitions by horizontal gene transfer.</title>
        <authorList>
            <person name="Misner I."/>
            <person name="Blouin N."/>
            <person name="Leonard G."/>
            <person name="Richards T.A."/>
            <person name="Lane C.E."/>
        </authorList>
    </citation>
    <scope>NUCLEOTIDE SEQUENCE [LARGE SCALE GENOMIC DNA]</scope>
    <source>
        <strain evidence="12 13">ATCC 34112</strain>
    </source>
</reference>
<keyword evidence="4" id="KW-0808">Transferase</keyword>
<evidence type="ECO:0000256" key="6">
    <source>
        <dbReference type="ARBA" id="ARBA00022968"/>
    </source>
</evidence>
<dbReference type="EMBL" id="JNBS01001807">
    <property type="protein sequence ID" value="OQR99444.1"/>
    <property type="molecule type" value="Genomic_DNA"/>
</dbReference>
<dbReference type="GO" id="GO:0000139">
    <property type="term" value="C:Golgi membrane"/>
    <property type="evidence" value="ECO:0007669"/>
    <property type="project" value="UniProtKB-SubCell"/>
</dbReference>
<dbReference type="AlphaFoldDB" id="A0A1V9ZN81"/>
<comment type="subcellular location">
    <subcellularLocation>
        <location evidence="10">Endomembrane system</location>
        <topology evidence="10">Single-pass membrane protein</topology>
    </subcellularLocation>
    <subcellularLocation>
        <location evidence="1">Golgi apparatus membrane</location>
    </subcellularLocation>
    <subcellularLocation>
        <location evidence="2">Membrane</location>
        <topology evidence="2">Single-pass type II membrane protein</topology>
    </subcellularLocation>
</comment>
<accession>A0A1V9ZN81</accession>
<organism evidence="12 13">
    <name type="scientific">Thraustotheca clavata</name>
    <dbReference type="NCBI Taxonomy" id="74557"/>
    <lineage>
        <taxon>Eukaryota</taxon>
        <taxon>Sar</taxon>
        <taxon>Stramenopiles</taxon>
        <taxon>Oomycota</taxon>
        <taxon>Saprolegniomycetes</taxon>
        <taxon>Saprolegniales</taxon>
        <taxon>Achlyaceae</taxon>
        <taxon>Thraustotheca</taxon>
    </lineage>
</organism>
<dbReference type="PANTHER" id="PTHR31646">
    <property type="entry name" value="ALPHA-1,2-MANNOSYLTRANSFERASE MNN2"/>
    <property type="match status" value="1"/>
</dbReference>
<dbReference type="STRING" id="74557.A0A1V9ZN81"/>
<dbReference type="PANTHER" id="PTHR31646:SF1">
    <property type="entry name" value="ALPHA-1,2-MANNOSYLTRANSFERASE MNN2"/>
    <property type="match status" value="1"/>
</dbReference>
<dbReference type="SUPFAM" id="SSF53448">
    <property type="entry name" value="Nucleotide-diphospho-sugar transferases"/>
    <property type="match status" value="1"/>
</dbReference>
<keyword evidence="5 11" id="KW-0812">Transmembrane</keyword>
<dbReference type="GO" id="GO:0046354">
    <property type="term" value="P:mannan biosynthetic process"/>
    <property type="evidence" value="ECO:0007669"/>
    <property type="project" value="TreeGrafter"/>
</dbReference>
<evidence type="ECO:0000256" key="2">
    <source>
        <dbReference type="ARBA" id="ARBA00004606"/>
    </source>
</evidence>
<evidence type="ECO:0000256" key="8">
    <source>
        <dbReference type="ARBA" id="ARBA00023034"/>
    </source>
</evidence>
<evidence type="ECO:0000256" key="1">
    <source>
        <dbReference type="ARBA" id="ARBA00004394"/>
    </source>
</evidence>
<keyword evidence="13" id="KW-1185">Reference proteome</keyword>
<evidence type="ECO:0000256" key="3">
    <source>
        <dbReference type="ARBA" id="ARBA00009105"/>
    </source>
</evidence>
<keyword evidence="6" id="KW-0735">Signal-anchor</keyword>
<dbReference type="Proteomes" id="UP000243217">
    <property type="component" value="Unassembled WGS sequence"/>
</dbReference>